<proteinExistence type="predicted"/>
<sequence length="194" mass="22463">MEINKVEGWNTFYKSPNAFGKPYPELIHFLKNIQSKKNLLDLGAGQGRTALIAAEIGFKVTAVDYSAEGISIIKNTYANIATEVADIFEYEISQSYQIILLDAVIHCQQEDLEKESQLFNSIENNLQNNGFLLLITHQWDMREDHLIKLFEKKYKSLQFQFNSHIDHLFIPPNQTEESCMEMSFMCFKKININE</sequence>
<keyword evidence="2" id="KW-0489">Methyltransferase</keyword>
<dbReference type="Proteomes" id="UP000682802">
    <property type="component" value="Chromosome 1"/>
</dbReference>
<organism evidence="2 3">
    <name type="scientific">Flammeovirga kamogawensis</name>
    <dbReference type="NCBI Taxonomy" id="373891"/>
    <lineage>
        <taxon>Bacteria</taxon>
        <taxon>Pseudomonadati</taxon>
        <taxon>Bacteroidota</taxon>
        <taxon>Cytophagia</taxon>
        <taxon>Cytophagales</taxon>
        <taxon>Flammeovirgaceae</taxon>
        <taxon>Flammeovirga</taxon>
    </lineage>
</organism>
<accession>A0ABX8H0A8</accession>
<evidence type="ECO:0000259" key="1">
    <source>
        <dbReference type="Pfam" id="PF13847"/>
    </source>
</evidence>
<dbReference type="Pfam" id="PF13847">
    <property type="entry name" value="Methyltransf_31"/>
    <property type="match status" value="1"/>
</dbReference>
<dbReference type="SUPFAM" id="SSF53335">
    <property type="entry name" value="S-adenosyl-L-methionine-dependent methyltransferases"/>
    <property type="match status" value="1"/>
</dbReference>
<keyword evidence="2" id="KW-0808">Transferase</keyword>
<dbReference type="GO" id="GO:0008168">
    <property type="term" value="F:methyltransferase activity"/>
    <property type="evidence" value="ECO:0007669"/>
    <property type="project" value="UniProtKB-KW"/>
</dbReference>
<dbReference type="PANTHER" id="PTHR43861">
    <property type="entry name" value="TRANS-ACONITATE 2-METHYLTRANSFERASE-RELATED"/>
    <property type="match status" value="1"/>
</dbReference>
<dbReference type="GO" id="GO:0032259">
    <property type="term" value="P:methylation"/>
    <property type="evidence" value="ECO:0007669"/>
    <property type="project" value="UniProtKB-KW"/>
</dbReference>
<reference evidence="2 3" key="1">
    <citation type="submission" date="2021-05" db="EMBL/GenBank/DDBJ databases">
        <title>Comparative genomic studies on the polysaccharide-degrading batcterial strains of the Flammeovirga genus.</title>
        <authorList>
            <person name="Zewei F."/>
            <person name="Zheng Z."/>
            <person name="Yu L."/>
            <person name="Ruyue G."/>
            <person name="Yanhong M."/>
            <person name="Yuanyuan C."/>
            <person name="Jingyan G."/>
            <person name="Wenjun H."/>
        </authorList>
    </citation>
    <scope>NUCLEOTIDE SEQUENCE [LARGE SCALE GENOMIC DNA]</scope>
    <source>
        <strain evidence="2 3">YS10</strain>
    </source>
</reference>
<dbReference type="CDD" id="cd02440">
    <property type="entry name" value="AdoMet_MTases"/>
    <property type="match status" value="1"/>
</dbReference>
<protein>
    <submittedName>
        <fullName evidence="2">Methyltransferase domain-containing protein</fullName>
    </submittedName>
</protein>
<dbReference type="EMBL" id="CP076128">
    <property type="protein sequence ID" value="QWG08916.1"/>
    <property type="molecule type" value="Genomic_DNA"/>
</dbReference>
<feature type="domain" description="Methyltransferase" evidence="1">
    <location>
        <begin position="34"/>
        <end position="158"/>
    </location>
</feature>
<dbReference type="InterPro" id="IPR029063">
    <property type="entry name" value="SAM-dependent_MTases_sf"/>
</dbReference>
<dbReference type="RefSeq" id="WP_158630999.1">
    <property type="nucleotide sequence ID" value="NZ_CP076128.1"/>
</dbReference>
<dbReference type="Gene3D" id="3.40.50.150">
    <property type="entry name" value="Vaccinia Virus protein VP39"/>
    <property type="match status" value="1"/>
</dbReference>
<dbReference type="InterPro" id="IPR025714">
    <property type="entry name" value="Methyltranfer_dom"/>
</dbReference>
<evidence type="ECO:0000313" key="3">
    <source>
        <dbReference type="Proteomes" id="UP000682802"/>
    </source>
</evidence>
<evidence type="ECO:0000313" key="2">
    <source>
        <dbReference type="EMBL" id="QWG08916.1"/>
    </source>
</evidence>
<gene>
    <name evidence="2" type="ORF">KM029_08225</name>
</gene>
<keyword evidence="3" id="KW-1185">Reference proteome</keyword>
<name>A0ABX8H0A8_9BACT</name>